<dbReference type="RefSeq" id="WP_108910750.1">
    <property type="nucleotide sequence ID" value="NZ_CP021886.1"/>
</dbReference>
<evidence type="ECO:0000256" key="5">
    <source>
        <dbReference type="ARBA" id="ARBA00023004"/>
    </source>
</evidence>
<evidence type="ECO:0000256" key="2">
    <source>
        <dbReference type="ARBA" id="ARBA00022723"/>
    </source>
</evidence>
<dbReference type="InterPro" id="IPR051536">
    <property type="entry name" value="UDG_Type-4/5"/>
</dbReference>
<dbReference type="KEGG" id="had:CDV25_03270"/>
<gene>
    <name evidence="9" type="ORF">CDV25_03270</name>
</gene>
<keyword evidence="4" id="KW-0378">Hydrolase</keyword>
<evidence type="ECO:0000256" key="6">
    <source>
        <dbReference type="ARBA" id="ARBA00023014"/>
    </source>
</evidence>
<dbReference type="OrthoDB" id="5290748at2"/>
<feature type="domain" description="Uracil-DNA glycosylase-like" evidence="8">
    <location>
        <begin position="64"/>
        <end position="201"/>
    </location>
</feature>
<sequence>MQTLHTLLTLKKLYLLRALGVKYCNPQPPIYTQDSFKINNPANLQKLIQECQLCPQKSSIPHIGLYNLKSKITFLSLSPILDIQLRFTSKNSQMLKKIIENVLLLSLKEVSILSLLKCEIPKISQHQCYQSCKNYLFKQLEFSENKLIVLLGQEVYEFFCDDKTPYENLQGKSLKWGDFLLFPTFSLTQLLRQPQLKIQAHQEFLTLKGYL</sequence>
<keyword evidence="5" id="KW-0408">Iron</keyword>
<accession>A0A2U8FCB5</accession>
<dbReference type="InterPro" id="IPR005122">
    <property type="entry name" value="Uracil-DNA_glycosylase-like"/>
</dbReference>
<proteinExistence type="predicted"/>
<evidence type="ECO:0000256" key="3">
    <source>
        <dbReference type="ARBA" id="ARBA00022763"/>
    </source>
</evidence>
<dbReference type="SUPFAM" id="SSF52141">
    <property type="entry name" value="Uracil-DNA glycosylase-like"/>
    <property type="match status" value="1"/>
</dbReference>
<dbReference type="GO" id="GO:0046872">
    <property type="term" value="F:metal ion binding"/>
    <property type="evidence" value="ECO:0007669"/>
    <property type="project" value="UniProtKB-KW"/>
</dbReference>
<dbReference type="InterPro" id="IPR036895">
    <property type="entry name" value="Uracil-DNA_glycosylase-like_sf"/>
</dbReference>
<organism evidence="9 10">
    <name type="scientific">Helicobacter apodemus</name>
    <dbReference type="NCBI Taxonomy" id="135569"/>
    <lineage>
        <taxon>Bacteria</taxon>
        <taxon>Pseudomonadati</taxon>
        <taxon>Campylobacterota</taxon>
        <taxon>Epsilonproteobacteria</taxon>
        <taxon>Campylobacterales</taxon>
        <taxon>Helicobacteraceae</taxon>
        <taxon>Helicobacter</taxon>
    </lineage>
</organism>
<evidence type="ECO:0000313" key="9">
    <source>
        <dbReference type="EMBL" id="AWI33890.1"/>
    </source>
</evidence>
<dbReference type="AlphaFoldDB" id="A0A2U8FCB5"/>
<dbReference type="PANTHER" id="PTHR33693">
    <property type="entry name" value="TYPE-5 URACIL-DNA GLYCOSYLASE"/>
    <property type="match status" value="1"/>
</dbReference>
<keyword evidence="7" id="KW-0234">DNA repair</keyword>
<reference evidence="9 10" key="1">
    <citation type="submission" date="2017-06" db="EMBL/GenBank/DDBJ databases">
        <title>Complete genome of Helicobacter apodemus.</title>
        <authorList>
            <person name="Cho S."/>
        </authorList>
    </citation>
    <scope>NUCLEOTIDE SEQUENCE [LARGE SCALE GENOMIC DNA]</scope>
    <source>
        <strain evidence="10">SNUVETPUB-15-01</strain>
    </source>
</reference>
<name>A0A2U8FCB5_9HELI</name>
<evidence type="ECO:0000256" key="7">
    <source>
        <dbReference type="ARBA" id="ARBA00023204"/>
    </source>
</evidence>
<dbReference type="PANTHER" id="PTHR33693:SF1">
    <property type="entry name" value="TYPE-4 URACIL-DNA GLYCOSYLASE"/>
    <property type="match status" value="1"/>
</dbReference>
<evidence type="ECO:0000256" key="4">
    <source>
        <dbReference type="ARBA" id="ARBA00022801"/>
    </source>
</evidence>
<evidence type="ECO:0000256" key="1">
    <source>
        <dbReference type="ARBA" id="ARBA00022485"/>
    </source>
</evidence>
<dbReference type="GO" id="GO:0006281">
    <property type="term" value="P:DNA repair"/>
    <property type="evidence" value="ECO:0007669"/>
    <property type="project" value="UniProtKB-KW"/>
</dbReference>
<keyword evidence="1" id="KW-0004">4Fe-4S</keyword>
<evidence type="ECO:0000259" key="8">
    <source>
        <dbReference type="Pfam" id="PF03167"/>
    </source>
</evidence>
<keyword evidence="3" id="KW-0227">DNA damage</keyword>
<dbReference type="GO" id="GO:0051539">
    <property type="term" value="F:4 iron, 4 sulfur cluster binding"/>
    <property type="evidence" value="ECO:0007669"/>
    <property type="project" value="UniProtKB-KW"/>
</dbReference>
<dbReference type="Pfam" id="PF03167">
    <property type="entry name" value="UDG"/>
    <property type="match status" value="1"/>
</dbReference>
<keyword evidence="2" id="KW-0479">Metal-binding</keyword>
<dbReference type="Gene3D" id="3.40.470.10">
    <property type="entry name" value="Uracil-DNA glycosylase-like domain"/>
    <property type="match status" value="1"/>
</dbReference>
<keyword evidence="6" id="KW-0411">Iron-sulfur</keyword>
<evidence type="ECO:0000313" key="10">
    <source>
        <dbReference type="Proteomes" id="UP000244890"/>
    </source>
</evidence>
<dbReference type="EMBL" id="CP021886">
    <property type="protein sequence ID" value="AWI33890.1"/>
    <property type="molecule type" value="Genomic_DNA"/>
</dbReference>
<dbReference type="GO" id="GO:0097506">
    <property type="term" value="F:deaminated base DNA N-glycosylase activity"/>
    <property type="evidence" value="ECO:0007669"/>
    <property type="project" value="UniProtKB-ARBA"/>
</dbReference>
<dbReference type="Proteomes" id="UP000244890">
    <property type="component" value="Chromosome"/>
</dbReference>
<protein>
    <submittedName>
        <fullName evidence="9">Uracil-DNA glycosylase</fullName>
    </submittedName>
</protein>